<dbReference type="EMBL" id="JAGQLF010000091">
    <property type="protein sequence ID" value="MCA9387331.1"/>
    <property type="molecule type" value="Genomic_DNA"/>
</dbReference>
<comment type="caution">
    <text evidence="1">The sequence shown here is derived from an EMBL/GenBank/DDBJ whole genome shotgun (WGS) entry which is preliminary data.</text>
</comment>
<evidence type="ECO:0000313" key="1">
    <source>
        <dbReference type="EMBL" id="MCA9387331.1"/>
    </source>
</evidence>
<evidence type="ECO:0008006" key="3">
    <source>
        <dbReference type="Google" id="ProtNLM"/>
    </source>
</evidence>
<reference evidence="1" key="1">
    <citation type="submission" date="2020-04" db="EMBL/GenBank/DDBJ databases">
        <authorList>
            <person name="Zhang T."/>
        </authorList>
    </citation>
    <scope>NUCLEOTIDE SEQUENCE</scope>
    <source>
        <strain evidence="1">HKST-UBA09</strain>
    </source>
</reference>
<accession>A0A955LBU6</accession>
<proteinExistence type="predicted"/>
<dbReference type="Proteomes" id="UP000714915">
    <property type="component" value="Unassembled WGS sequence"/>
</dbReference>
<evidence type="ECO:0000313" key="2">
    <source>
        <dbReference type="Proteomes" id="UP000714915"/>
    </source>
</evidence>
<reference evidence="1" key="2">
    <citation type="journal article" date="2021" name="Microbiome">
        <title>Successional dynamics and alternative stable states in a saline activated sludge microbial community over 9 years.</title>
        <authorList>
            <person name="Wang Y."/>
            <person name="Ye J."/>
            <person name="Ju F."/>
            <person name="Liu L."/>
            <person name="Boyd J.A."/>
            <person name="Deng Y."/>
            <person name="Parks D.H."/>
            <person name="Jiang X."/>
            <person name="Yin X."/>
            <person name="Woodcroft B.J."/>
            <person name="Tyson G.W."/>
            <person name="Hugenholtz P."/>
            <person name="Polz M.F."/>
            <person name="Zhang T."/>
        </authorList>
    </citation>
    <scope>NUCLEOTIDE SEQUENCE</scope>
    <source>
        <strain evidence="1">HKST-UBA09</strain>
    </source>
</reference>
<gene>
    <name evidence="1" type="ORF">KC669_04830</name>
</gene>
<sequence length="145" mass="17132">MIIDVIVRSDNYGNTNYYVVLDRYPEFKFKRIQKGYLLAEDNGIFQAYKYGAPYGSFKAFAGRKFNINMEDGSIIEAWGQWWDTGVIGIYEELAQVGYSTIDRLKECYVFTGGTMRLSEIKNWLDNNPYSIDYYKYDNRKKVYEF</sequence>
<protein>
    <recommendedName>
        <fullName evidence="3">WG repeat-containing protein</fullName>
    </recommendedName>
</protein>
<name>A0A955LBU6_9BACT</name>
<dbReference type="AlphaFoldDB" id="A0A955LBU6"/>
<organism evidence="1 2">
    <name type="scientific">Candidatus Dojkabacteria bacterium</name>
    <dbReference type="NCBI Taxonomy" id="2099670"/>
    <lineage>
        <taxon>Bacteria</taxon>
        <taxon>Candidatus Dojkabacteria</taxon>
    </lineage>
</organism>